<name>A0ABR4P5Z4_9HELO</name>
<reference evidence="1 2" key="1">
    <citation type="submission" date="2024-06" db="EMBL/GenBank/DDBJ databases">
        <title>Complete genome of Phlyctema vagabunda strain 19-DSS-EL-015.</title>
        <authorList>
            <person name="Fiorenzani C."/>
        </authorList>
    </citation>
    <scope>NUCLEOTIDE SEQUENCE [LARGE SCALE GENOMIC DNA]</scope>
    <source>
        <strain evidence="1 2">19-DSS-EL-015</strain>
    </source>
</reference>
<keyword evidence="2" id="KW-1185">Reference proteome</keyword>
<protein>
    <recommendedName>
        <fullName evidence="3">Rhomboid family membrane protein</fullName>
    </recommendedName>
</protein>
<gene>
    <name evidence="1" type="ORF">PVAG01_10458</name>
</gene>
<proteinExistence type="predicted"/>
<comment type="caution">
    <text evidence="1">The sequence shown here is derived from an EMBL/GenBank/DDBJ whole genome shotgun (WGS) entry which is preliminary data.</text>
</comment>
<evidence type="ECO:0000313" key="2">
    <source>
        <dbReference type="Proteomes" id="UP001629113"/>
    </source>
</evidence>
<evidence type="ECO:0008006" key="3">
    <source>
        <dbReference type="Google" id="ProtNLM"/>
    </source>
</evidence>
<evidence type="ECO:0000313" key="1">
    <source>
        <dbReference type="EMBL" id="KAL3418742.1"/>
    </source>
</evidence>
<organism evidence="1 2">
    <name type="scientific">Phlyctema vagabunda</name>
    <dbReference type="NCBI Taxonomy" id="108571"/>
    <lineage>
        <taxon>Eukaryota</taxon>
        <taxon>Fungi</taxon>
        <taxon>Dikarya</taxon>
        <taxon>Ascomycota</taxon>
        <taxon>Pezizomycotina</taxon>
        <taxon>Leotiomycetes</taxon>
        <taxon>Helotiales</taxon>
        <taxon>Dermateaceae</taxon>
        <taxon>Phlyctema</taxon>
    </lineage>
</organism>
<accession>A0ABR4P5Z4</accession>
<dbReference type="EMBL" id="JBFCZG010000009">
    <property type="protein sequence ID" value="KAL3418742.1"/>
    <property type="molecule type" value="Genomic_DNA"/>
</dbReference>
<sequence length="179" mass="19630">MSTSTSSTPLASQPASSSATEQQNAKLLSTLSVAGLIICPLIMALPPRKLDIYTISLLSATAVSGNHVAQTYTGRSIVSRLTPAEPMNDLPARAQEMQRQLMEEKRAAETAKGAALEKKDESLLKKVWMGDEGDDWKAKRDQREKEALEAGKGYGDLIVDQVWEVWNRKKKDGKDGEEK</sequence>
<dbReference type="Proteomes" id="UP001629113">
    <property type="component" value="Unassembled WGS sequence"/>
</dbReference>